<protein>
    <submittedName>
        <fullName evidence="2">Uncharacterized protein</fullName>
    </submittedName>
</protein>
<keyword evidence="3" id="KW-1185">Reference proteome</keyword>
<dbReference type="PANTHER" id="PTHR33129">
    <property type="entry name" value="PROTEIN KINASE DOMAIN-CONTAINING PROTEIN-RELATED"/>
    <property type="match status" value="1"/>
</dbReference>
<evidence type="ECO:0000313" key="2">
    <source>
        <dbReference type="EMBL" id="PUU72371.1"/>
    </source>
</evidence>
<sequence>MQYPDPSPEQIERLYTTFTCLGPVPRTCLEVIPTKNNSSYHDKLVKYLREVDQACRNLIRSTPCPAIEDLLDEESGHQIAIMEPVSKGFAYDTRIITRWIAHKIAEKGEKRQQHNGYLLYKSLCIQPSLQTAAGWFFERYAHDWLRRGGTFHAHELQNRNAPTGDIILTFHTVASPEDRILYFSTTKDLAEQVAITGGSAIKPLAVGKYFLPYSRTQESFDGLLFHDVDTIILFQFTIAARHEVKAHGIKDLLGALPNTIKAIELIFVIPEHRTGNYIRPRTVPVPRAVGRRPENLSITQYKLVFRDRDIESVAVNTRITTTQESGTGSAHGLGAGDDGSQQAEHTEQEDDSDDGAPGPSGWRY</sequence>
<reference evidence="2 3" key="1">
    <citation type="submission" date="2017-04" db="EMBL/GenBank/DDBJ databases">
        <title>Draft genome sequence of Tuber borchii Vittad., a whitish edible truffle.</title>
        <authorList>
            <consortium name="DOE Joint Genome Institute"/>
            <person name="Murat C."/>
            <person name="Kuo A."/>
            <person name="Barry K.W."/>
            <person name="Clum A."/>
            <person name="Dockter R.B."/>
            <person name="Fauchery L."/>
            <person name="Iotti M."/>
            <person name="Kohler A."/>
            <person name="Labutti K."/>
            <person name="Lindquist E.A."/>
            <person name="Lipzen A."/>
            <person name="Ohm R.A."/>
            <person name="Wang M."/>
            <person name="Grigoriev I.V."/>
            <person name="Zambonelli A."/>
            <person name="Martin F.M."/>
        </authorList>
    </citation>
    <scope>NUCLEOTIDE SEQUENCE [LARGE SCALE GENOMIC DNA]</scope>
    <source>
        <strain evidence="2 3">Tbo3840</strain>
    </source>
</reference>
<gene>
    <name evidence="2" type="ORF">B9Z19DRAFT_1069820</name>
</gene>
<evidence type="ECO:0000256" key="1">
    <source>
        <dbReference type="SAM" id="MobiDB-lite"/>
    </source>
</evidence>
<comment type="caution">
    <text evidence="2">The sequence shown here is derived from an EMBL/GenBank/DDBJ whole genome shotgun (WGS) entry which is preliminary data.</text>
</comment>
<dbReference type="OrthoDB" id="5365583at2759"/>
<name>A0A2T6ZA46_TUBBO</name>
<proteinExistence type="predicted"/>
<feature type="compositionally biased region" description="Low complexity" evidence="1">
    <location>
        <begin position="355"/>
        <end position="364"/>
    </location>
</feature>
<dbReference type="InterPro" id="IPR052980">
    <property type="entry name" value="Crinkler_effector"/>
</dbReference>
<accession>A0A2T6ZA46</accession>
<organism evidence="2 3">
    <name type="scientific">Tuber borchii</name>
    <name type="common">White truffle</name>
    <dbReference type="NCBI Taxonomy" id="42251"/>
    <lineage>
        <taxon>Eukaryota</taxon>
        <taxon>Fungi</taxon>
        <taxon>Dikarya</taxon>
        <taxon>Ascomycota</taxon>
        <taxon>Pezizomycotina</taxon>
        <taxon>Pezizomycetes</taxon>
        <taxon>Pezizales</taxon>
        <taxon>Tuberaceae</taxon>
        <taxon>Tuber</taxon>
    </lineage>
</organism>
<evidence type="ECO:0000313" key="3">
    <source>
        <dbReference type="Proteomes" id="UP000244722"/>
    </source>
</evidence>
<feature type="region of interest" description="Disordered" evidence="1">
    <location>
        <begin position="321"/>
        <end position="364"/>
    </location>
</feature>
<dbReference type="AlphaFoldDB" id="A0A2T6ZA46"/>
<dbReference type="EMBL" id="NESQ01000558">
    <property type="protein sequence ID" value="PUU72371.1"/>
    <property type="molecule type" value="Genomic_DNA"/>
</dbReference>
<dbReference type="PANTHER" id="PTHR33129:SF1">
    <property type="entry name" value="ATP-BINDING PROTEIN"/>
    <property type="match status" value="1"/>
</dbReference>
<dbReference type="Proteomes" id="UP000244722">
    <property type="component" value="Unassembled WGS sequence"/>
</dbReference>